<dbReference type="Pfam" id="PF03478">
    <property type="entry name" value="Beta-prop_KIB1-4"/>
    <property type="match status" value="1"/>
</dbReference>
<reference evidence="3 4" key="1">
    <citation type="journal article" date="2018" name="Science">
        <title>The opium poppy genome and morphinan production.</title>
        <authorList>
            <person name="Guo L."/>
            <person name="Winzer T."/>
            <person name="Yang X."/>
            <person name="Li Y."/>
            <person name="Ning Z."/>
            <person name="He Z."/>
            <person name="Teodor R."/>
            <person name="Lu Y."/>
            <person name="Bowser T.A."/>
            <person name="Graham I.A."/>
            <person name="Ye K."/>
        </authorList>
    </citation>
    <scope>NUCLEOTIDE SEQUENCE [LARGE SCALE GENOMIC DNA]</scope>
    <source>
        <strain evidence="4">cv. HN1</strain>
        <tissue evidence="3">Leaves</tissue>
    </source>
</reference>
<dbReference type="InterPro" id="IPR005174">
    <property type="entry name" value="KIB1-4_b-propeller"/>
</dbReference>
<keyword evidence="4" id="KW-1185">Reference proteome</keyword>
<feature type="non-terminal residue" evidence="3">
    <location>
        <position position="342"/>
    </location>
</feature>
<dbReference type="InterPro" id="IPR050942">
    <property type="entry name" value="F-box_BR-signaling"/>
</dbReference>
<dbReference type="EMBL" id="CM010717">
    <property type="protein sequence ID" value="RZC54755.1"/>
    <property type="molecule type" value="Genomic_DNA"/>
</dbReference>
<gene>
    <name evidence="3" type="ORF">C5167_013609</name>
</gene>
<proteinExistence type="predicted"/>
<dbReference type="Proteomes" id="UP000316621">
    <property type="component" value="Chromosome 3"/>
</dbReference>
<evidence type="ECO:0000259" key="2">
    <source>
        <dbReference type="Pfam" id="PF03478"/>
    </source>
</evidence>
<dbReference type="Gramene" id="RZC54755">
    <property type="protein sequence ID" value="RZC54755"/>
    <property type="gene ID" value="C5167_013609"/>
</dbReference>
<feature type="region of interest" description="Disordered" evidence="1">
    <location>
        <begin position="320"/>
        <end position="342"/>
    </location>
</feature>
<evidence type="ECO:0000256" key="1">
    <source>
        <dbReference type="SAM" id="MobiDB-lite"/>
    </source>
</evidence>
<evidence type="ECO:0000313" key="4">
    <source>
        <dbReference type="Proteomes" id="UP000316621"/>
    </source>
</evidence>
<accession>A0A4Y7J521</accession>
<dbReference type="PANTHER" id="PTHR44259:SF113">
    <property type="entry name" value="OS06G0659700 PROTEIN"/>
    <property type="match status" value="1"/>
</dbReference>
<feature type="domain" description="KIB1-4 beta-propeller" evidence="2">
    <location>
        <begin position="12"/>
        <end position="264"/>
    </location>
</feature>
<protein>
    <recommendedName>
        <fullName evidence="2">KIB1-4 beta-propeller domain-containing protein</fullName>
    </recommendedName>
</protein>
<dbReference type="PANTHER" id="PTHR44259">
    <property type="entry name" value="OS07G0183000 PROTEIN-RELATED"/>
    <property type="match status" value="1"/>
</dbReference>
<name>A0A4Y7J521_PAPSO</name>
<organism evidence="3 4">
    <name type="scientific">Papaver somniferum</name>
    <name type="common">Opium poppy</name>
    <dbReference type="NCBI Taxonomy" id="3469"/>
    <lineage>
        <taxon>Eukaryota</taxon>
        <taxon>Viridiplantae</taxon>
        <taxon>Streptophyta</taxon>
        <taxon>Embryophyta</taxon>
        <taxon>Tracheophyta</taxon>
        <taxon>Spermatophyta</taxon>
        <taxon>Magnoliopsida</taxon>
        <taxon>Ranunculales</taxon>
        <taxon>Papaveraceae</taxon>
        <taxon>Papaveroideae</taxon>
        <taxon>Papaver</taxon>
    </lineage>
</organism>
<evidence type="ECO:0000313" key="3">
    <source>
        <dbReference type="EMBL" id="RZC54755.1"/>
    </source>
</evidence>
<dbReference type="AlphaFoldDB" id="A0A4Y7J521"/>
<sequence>MEESASLESPNSAPWLVFPYGEDDNSIPNQKYGDCFLWNPLTLETIQLPSLLQWIAAEPHGMYFIDCVLSSPPRNNKDVESNDNDDPLVLVLYLPMSVLEVSGFAYTFLFCHPGEKQWRTQLFCEEIGEHTCEVEYLHCFKGKLYALGINGDYLEVEKQGQVGAGDNNVCLSIKSLQVNDNTSFPLRGARDVFLGQTHFVEGDDDLYMVTRNFNRRGCEKWKLVNSLGDHVLFVGRKNRICCSAAKLGLSRGCLYYTLPVQQFDEFCLPMGSRISPADLRLCKFEVEGAGDYDISPYLGLPEPVFAPDWIVMPNGQRRKEGNLSVNEEDQDYISKSKAGGNK</sequence>